<evidence type="ECO:0000313" key="2">
    <source>
        <dbReference type="Proteomes" id="UP001208570"/>
    </source>
</evidence>
<comment type="caution">
    <text evidence="1">The sequence shown here is derived from an EMBL/GenBank/DDBJ whole genome shotgun (WGS) entry which is preliminary data.</text>
</comment>
<sequence>FLLIGVSEIFKSNRESRLDLQGYHNLITRCRKYGARRGVELFIREYINLKIREYPFI</sequence>
<feature type="non-terminal residue" evidence="1">
    <location>
        <position position="1"/>
    </location>
</feature>
<proteinExistence type="predicted"/>
<protein>
    <submittedName>
        <fullName evidence="1">Uncharacterized protein</fullName>
    </submittedName>
</protein>
<dbReference type="EMBL" id="JAODUP010000832">
    <property type="protein sequence ID" value="KAK2143559.1"/>
    <property type="molecule type" value="Genomic_DNA"/>
</dbReference>
<accession>A0AAD9MUK9</accession>
<name>A0AAD9MUK9_9ANNE</name>
<dbReference type="AlphaFoldDB" id="A0AAD9MUK9"/>
<evidence type="ECO:0000313" key="1">
    <source>
        <dbReference type="EMBL" id="KAK2143559.1"/>
    </source>
</evidence>
<gene>
    <name evidence="1" type="ORF">LSH36_832g01015</name>
</gene>
<organism evidence="1 2">
    <name type="scientific">Paralvinella palmiformis</name>
    <dbReference type="NCBI Taxonomy" id="53620"/>
    <lineage>
        <taxon>Eukaryota</taxon>
        <taxon>Metazoa</taxon>
        <taxon>Spiralia</taxon>
        <taxon>Lophotrochozoa</taxon>
        <taxon>Annelida</taxon>
        <taxon>Polychaeta</taxon>
        <taxon>Sedentaria</taxon>
        <taxon>Canalipalpata</taxon>
        <taxon>Terebellida</taxon>
        <taxon>Terebelliformia</taxon>
        <taxon>Alvinellidae</taxon>
        <taxon>Paralvinella</taxon>
    </lineage>
</organism>
<reference evidence="1" key="1">
    <citation type="journal article" date="2023" name="Mol. Biol. Evol.">
        <title>Third-Generation Sequencing Reveals the Adaptive Role of the Epigenome in Three Deep-Sea Polychaetes.</title>
        <authorList>
            <person name="Perez M."/>
            <person name="Aroh O."/>
            <person name="Sun Y."/>
            <person name="Lan Y."/>
            <person name="Juniper S.K."/>
            <person name="Young C.R."/>
            <person name="Angers B."/>
            <person name="Qian P.Y."/>
        </authorList>
    </citation>
    <scope>NUCLEOTIDE SEQUENCE</scope>
    <source>
        <strain evidence="1">P08H-3</strain>
    </source>
</reference>
<keyword evidence="2" id="KW-1185">Reference proteome</keyword>
<dbReference type="Proteomes" id="UP001208570">
    <property type="component" value="Unassembled WGS sequence"/>
</dbReference>